<comment type="caution">
    <text evidence="4">The sequence shown here is derived from an EMBL/GenBank/DDBJ whole genome shotgun (WGS) entry which is preliminary data.</text>
</comment>
<dbReference type="Pfam" id="PF25597">
    <property type="entry name" value="SH3_retrovirus"/>
    <property type="match status" value="1"/>
</dbReference>
<evidence type="ECO:0000259" key="3">
    <source>
        <dbReference type="Pfam" id="PF25597"/>
    </source>
</evidence>
<evidence type="ECO:0000259" key="1">
    <source>
        <dbReference type="Pfam" id="PF07727"/>
    </source>
</evidence>
<dbReference type="CDD" id="cd09272">
    <property type="entry name" value="RNase_HI_RT_Ty1"/>
    <property type="match status" value="1"/>
</dbReference>
<evidence type="ECO:0000313" key="4">
    <source>
        <dbReference type="EMBL" id="GJT10614.1"/>
    </source>
</evidence>
<protein>
    <submittedName>
        <fullName evidence="4">Retrovirus-related pol polyprotein from transposon TNT 1-94</fullName>
    </submittedName>
</protein>
<dbReference type="InterPro" id="IPR043502">
    <property type="entry name" value="DNA/RNA_pol_sf"/>
</dbReference>
<feature type="domain" description="Retroviral polymerase SH3-like" evidence="3">
    <location>
        <begin position="183"/>
        <end position="244"/>
    </location>
</feature>
<dbReference type="Pfam" id="PF07727">
    <property type="entry name" value="RVT_2"/>
    <property type="match status" value="1"/>
</dbReference>
<feature type="domain" description="Retrotransposon Copia-like N-terminal" evidence="2">
    <location>
        <begin position="22"/>
        <end position="66"/>
    </location>
</feature>
<evidence type="ECO:0000259" key="2">
    <source>
        <dbReference type="Pfam" id="PF14244"/>
    </source>
</evidence>
<feature type="domain" description="Reverse transcriptase Ty1/copia-type" evidence="1">
    <location>
        <begin position="336"/>
        <end position="514"/>
    </location>
</feature>
<keyword evidence="5" id="KW-1185">Reference proteome</keyword>
<dbReference type="InterPro" id="IPR013103">
    <property type="entry name" value="RVT_2"/>
</dbReference>
<dbReference type="Proteomes" id="UP001151760">
    <property type="component" value="Unassembled WGS sequence"/>
</dbReference>
<accession>A0ABQ5BCJ4</accession>
<reference evidence="4" key="1">
    <citation type="journal article" date="2022" name="Int. J. Mol. Sci.">
        <title>Draft Genome of Tanacetum Coccineum: Genomic Comparison of Closely Related Tanacetum-Family Plants.</title>
        <authorList>
            <person name="Yamashiro T."/>
            <person name="Shiraishi A."/>
            <person name="Nakayama K."/>
            <person name="Satake H."/>
        </authorList>
    </citation>
    <scope>NUCLEOTIDE SEQUENCE</scope>
</reference>
<gene>
    <name evidence="4" type="ORF">Tco_0857656</name>
</gene>
<reference evidence="4" key="2">
    <citation type="submission" date="2022-01" db="EMBL/GenBank/DDBJ databases">
        <authorList>
            <person name="Yamashiro T."/>
            <person name="Shiraishi A."/>
            <person name="Satake H."/>
            <person name="Nakayama K."/>
        </authorList>
    </citation>
    <scope>NUCLEOTIDE SEQUENCE</scope>
</reference>
<dbReference type="EMBL" id="BQNB010013001">
    <property type="protein sequence ID" value="GJT10614.1"/>
    <property type="molecule type" value="Genomic_DNA"/>
</dbReference>
<evidence type="ECO:0000313" key="5">
    <source>
        <dbReference type="Proteomes" id="UP001151760"/>
    </source>
</evidence>
<dbReference type="PANTHER" id="PTHR11439">
    <property type="entry name" value="GAG-POL-RELATED RETROTRANSPOSON"/>
    <property type="match status" value="1"/>
</dbReference>
<organism evidence="4 5">
    <name type="scientific">Tanacetum coccineum</name>
    <dbReference type="NCBI Taxonomy" id="301880"/>
    <lineage>
        <taxon>Eukaryota</taxon>
        <taxon>Viridiplantae</taxon>
        <taxon>Streptophyta</taxon>
        <taxon>Embryophyta</taxon>
        <taxon>Tracheophyta</taxon>
        <taxon>Spermatophyta</taxon>
        <taxon>Magnoliopsida</taxon>
        <taxon>eudicotyledons</taxon>
        <taxon>Gunneridae</taxon>
        <taxon>Pentapetalae</taxon>
        <taxon>asterids</taxon>
        <taxon>campanulids</taxon>
        <taxon>Asterales</taxon>
        <taxon>Asteraceae</taxon>
        <taxon>Asteroideae</taxon>
        <taxon>Anthemideae</taxon>
        <taxon>Anthemidinae</taxon>
        <taxon>Tanacetum</taxon>
    </lineage>
</organism>
<dbReference type="Pfam" id="PF14244">
    <property type="entry name" value="Retrotran_gag_3"/>
    <property type="match status" value="1"/>
</dbReference>
<name>A0ABQ5BCJ4_9ASTR</name>
<dbReference type="InterPro" id="IPR057670">
    <property type="entry name" value="SH3_retrovirus"/>
</dbReference>
<dbReference type="InterPro" id="IPR029472">
    <property type="entry name" value="Copia-like_N"/>
</dbReference>
<dbReference type="SUPFAM" id="SSF56672">
    <property type="entry name" value="DNA/RNA polymerases"/>
    <property type="match status" value="1"/>
</dbReference>
<sequence length="751" mass="84873">MSASINKPTPFALFQNPLYLYHSDGPSSLTVQEKLNGAQNYIAWRRAIEIGLSTKHKLGFVKGTLVRSLSDGLRKYKLNKDTYEITQSGCSVGEYYTKINVFFGAALNNAQKGGGQKALSQFLNGLKDQYSHQRSQILMMDPLPRVKKCLFLYYRQKDLKDIGLDFLLKKKTPDYTSLRVFGCLAMVSNPSRTVDKFDPKGVPCVFLGYPINQKGYKFYNLLNKTTFVSRDVVFNETMFPFAENSGKNFLSPLPTTFPCLSQASNYWEEEESSSNYIIPNNQNHASPTKDLVNFKEVVADPGWCALMDVELKALEKNGTWELTIACRKESYWFSLQRHGTDYQETFAPVAKMVTVRSLLAIATVKGWFTCQMDVSNAFIHGDLFEKVYMKPPLGYTGKGHNWFSKLSSALLDFGYTQSKTNYSLFVKKEGTSFTVVLVYINDLLITGNDESHNSLKAQLGSVFHMKDLGELSYFLGLEVCKSSQGIFISQHKYTKELLKEGGVLHNKPYKLPMEPNLKLQADGTPLQDPEVYRRFIEKLIYLTVTRPGICYTIKLLSQFMQAPTSVHMQAVKHLLKYLLNSPRQWILLAHDSAVSSNKEVYNRLLHSLGSSPISWKSKKQVVVSRSSAEAEYRAMALTGCDVTWLVSLFKDLGIKDLKPVDLFCDNQAALYIATNPVFHARTKHIEVDCHYVTDQLKAGKINPSYVHTKSQLADVFTKVVTVDQRHNLLSKLGVSRSFNSQLEGECTKDKG</sequence>
<proteinExistence type="predicted"/>
<dbReference type="PANTHER" id="PTHR11439:SF498">
    <property type="entry name" value="DNAK FAMILY PROTEIN"/>
    <property type="match status" value="1"/>
</dbReference>